<feature type="region of interest" description="Disordered" evidence="2">
    <location>
        <begin position="34"/>
        <end position="102"/>
    </location>
</feature>
<dbReference type="Proteomes" id="UP000257109">
    <property type="component" value="Unassembled WGS sequence"/>
</dbReference>
<dbReference type="EMBL" id="QJKJ01007770">
    <property type="protein sequence ID" value="RDX82004.1"/>
    <property type="molecule type" value="Genomic_DNA"/>
</dbReference>
<feature type="non-terminal residue" evidence="3">
    <location>
        <position position="1"/>
    </location>
</feature>
<feature type="coiled-coil region" evidence="1">
    <location>
        <begin position="5"/>
        <end position="32"/>
    </location>
</feature>
<evidence type="ECO:0000313" key="3">
    <source>
        <dbReference type="EMBL" id="RDX82004.1"/>
    </source>
</evidence>
<dbReference type="AlphaFoldDB" id="A0A371FUK9"/>
<keyword evidence="4" id="KW-1185">Reference proteome</keyword>
<evidence type="ECO:0000256" key="1">
    <source>
        <dbReference type="SAM" id="Coils"/>
    </source>
</evidence>
<comment type="caution">
    <text evidence="3">The sequence shown here is derived from an EMBL/GenBank/DDBJ whole genome shotgun (WGS) entry which is preliminary data.</text>
</comment>
<reference evidence="3" key="1">
    <citation type="submission" date="2018-05" db="EMBL/GenBank/DDBJ databases">
        <title>Draft genome of Mucuna pruriens seed.</title>
        <authorList>
            <person name="Nnadi N.E."/>
            <person name="Vos R."/>
            <person name="Hasami M.H."/>
            <person name="Devisetty U.K."/>
            <person name="Aguiy J.C."/>
        </authorList>
    </citation>
    <scope>NUCLEOTIDE SEQUENCE [LARGE SCALE GENOMIC DNA]</scope>
    <source>
        <strain evidence="3">JCA_2017</strain>
    </source>
</reference>
<proteinExistence type="predicted"/>
<evidence type="ECO:0000256" key="2">
    <source>
        <dbReference type="SAM" id="MobiDB-lite"/>
    </source>
</evidence>
<name>A0A371FUK9_MUCPR</name>
<protein>
    <submittedName>
        <fullName evidence="3">Uncharacterized protein</fullName>
    </submittedName>
</protein>
<gene>
    <name evidence="3" type="ORF">CR513_37256</name>
</gene>
<organism evidence="3 4">
    <name type="scientific">Mucuna pruriens</name>
    <name type="common">Velvet bean</name>
    <name type="synonym">Dolichos pruriens</name>
    <dbReference type="NCBI Taxonomy" id="157652"/>
    <lineage>
        <taxon>Eukaryota</taxon>
        <taxon>Viridiplantae</taxon>
        <taxon>Streptophyta</taxon>
        <taxon>Embryophyta</taxon>
        <taxon>Tracheophyta</taxon>
        <taxon>Spermatophyta</taxon>
        <taxon>Magnoliopsida</taxon>
        <taxon>eudicotyledons</taxon>
        <taxon>Gunneridae</taxon>
        <taxon>Pentapetalae</taxon>
        <taxon>rosids</taxon>
        <taxon>fabids</taxon>
        <taxon>Fabales</taxon>
        <taxon>Fabaceae</taxon>
        <taxon>Papilionoideae</taxon>
        <taxon>50 kb inversion clade</taxon>
        <taxon>NPAAA clade</taxon>
        <taxon>indigoferoid/millettioid clade</taxon>
        <taxon>Phaseoleae</taxon>
        <taxon>Mucuna</taxon>
    </lineage>
</organism>
<accession>A0A371FUK9</accession>
<feature type="compositionally biased region" description="Low complexity" evidence="2">
    <location>
        <begin position="50"/>
        <end position="59"/>
    </location>
</feature>
<feature type="compositionally biased region" description="Polar residues" evidence="2">
    <location>
        <begin position="78"/>
        <end position="102"/>
    </location>
</feature>
<evidence type="ECO:0000313" key="4">
    <source>
        <dbReference type="Proteomes" id="UP000257109"/>
    </source>
</evidence>
<keyword evidence="1" id="KW-0175">Coiled coil</keyword>
<sequence>MEVVVDDVKERHEALRNDVNQLKEQTSQILEMLNAPKQPQVTPDHPPGFTPNQPQNQTQYPLYGLPPGCTPPVKNNIDPHTTTSNLQNQTQPQDLSCRTNDG</sequence>